<dbReference type="Pfam" id="PF02538">
    <property type="entry name" value="Hydantoinase_B"/>
    <property type="match status" value="1"/>
</dbReference>
<dbReference type="InterPro" id="IPR003692">
    <property type="entry name" value="Hydantoinase_B"/>
</dbReference>
<dbReference type="OrthoDB" id="3643at2759"/>
<dbReference type="InterPro" id="IPR008040">
    <property type="entry name" value="Hydant_A_N"/>
</dbReference>
<dbReference type="Pfam" id="PF05378">
    <property type="entry name" value="Hydant_A_N"/>
    <property type="match status" value="1"/>
</dbReference>
<evidence type="ECO:0000259" key="2">
    <source>
        <dbReference type="Pfam" id="PF01968"/>
    </source>
</evidence>
<comment type="similarity">
    <text evidence="1">Belongs to the oxoprolinase family.</text>
</comment>
<reference evidence="7" key="1">
    <citation type="journal article" date="2018" name="Nat. Microbiol.">
        <title>Leveraging single-cell genomics to expand the fungal tree of life.</title>
        <authorList>
            <person name="Ahrendt S.R."/>
            <person name="Quandt C.A."/>
            <person name="Ciobanu D."/>
            <person name="Clum A."/>
            <person name="Salamov A."/>
            <person name="Andreopoulos B."/>
            <person name="Cheng J.F."/>
            <person name="Woyke T."/>
            <person name="Pelin A."/>
            <person name="Henrissat B."/>
            <person name="Reynolds N.K."/>
            <person name="Benny G.L."/>
            <person name="Smith M.E."/>
            <person name="James T.Y."/>
            <person name="Grigoriev I.V."/>
        </authorList>
    </citation>
    <scope>NUCLEOTIDE SEQUENCE [LARGE SCALE GENOMIC DNA]</scope>
    <source>
        <strain evidence="7">RSA 1356</strain>
    </source>
</reference>
<accession>A0A4P9XHQ6</accession>
<sequence>MKDLRLHPGCNIRFAIDRGGTFTDCVAHYPVAMDAQCPTGQATAVEKLLSVDPANYPDAPREGIRRLLERITGRSFPKKQPLETDCIASIRMGTTVATNALLERKGEPCALFTTRGFKDLLVIGNQSRPAIFDLAIRVPDQLYTRVVEVDERVTLLGAAATHQPLPTAEEIGQPDVVRGLSGEYVRIMRRPDMAAVETELQAVRAAGIQSLAICLLHAYTFPDHERMIAELAARLGFKQIFTSAAVQHFVPRAHSTVADAYLTPVLQDYVDGFLAGFAGDKKALAERVLFMRSDGGLCEITEAKGAGAVVSGPAGGVVGYAVTSWDVEERKPIIGFDMDVSRYDGHYEHVFETSVAGVTLQAPQLDIHTVAAGGGSQLFYRNGLFDSAGAHPGPVCYRKGGPLTISDANLVVGRLLPERFPKIFGPGEDEPLDEDAAHSAFEALTSKVNAALLLQGRPAMSVDQVAYGFLCVANETMCRPIRALTEAKGHPASAHALACFGGAGGQHACAIARSLDINTVILHRYASVLSAFGLSLADVVHDEREPFAATLSDTVMPELKQRSELLATRCRDALKQRGFGDDRLETRVYLNLRYHGTDTAMMITTDDWDYLKRFEEVHQREFGFTLPDRAVLVDDVRVRAVGRTSATARTSPFMQAKQVTEVSPGAPDEMTAVYFNGTGRVDTPVYTLAQLPIGTRVPGPALVIDRHHTVVVEPGCSALILAEHVLLTVSDADRTKVTAEKDPVMLAIFGHRFMGIAEQMGETLRKTAVSTNVKERLDFSCAIFGPDGGLVANAPHIPVHLGSLSHAVKFQMEYYKDTLQEGDVIVTNHPQAGGSHLPDITVITPVFDKGKIIFFVASRAHHADIGGILPGSMPPHSKVLFQEGATITSFKLVDKGVFQTEGITRILSEEPAKYPDCSGTRCLR</sequence>
<evidence type="ECO:0000313" key="7">
    <source>
        <dbReference type="Proteomes" id="UP000271241"/>
    </source>
</evidence>
<dbReference type="Pfam" id="PF19278">
    <property type="entry name" value="Hydant_A_C"/>
    <property type="match status" value="1"/>
</dbReference>
<dbReference type="InterPro" id="IPR049517">
    <property type="entry name" value="ACX-like_C"/>
</dbReference>
<dbReference type="STRING" id="78915.A0A4P9XHQ6"/>
<dbReference type="InterPro" id="IPR045079">
    <property type="entry name" value="Oxoprolinase-like"/>
</dbReference>
<dbReference type="Proteomes" id="UP000271241">
    <property type="component" value="Unassembled WGS sequence"/>
</dbReference>
<dbReference type="PANTHER" id="PTHR11365:SF2">
    <property type="entry name" value="5-OXOPROLINASE"/>
    <property type="match status" value="1"/>
</dbReference>
<name>A0A4P9XHQ6_9FUNG</name>
<evidence type="ECO:0000259" key="5">
    <source>
        <dbReference type="Pfam" id="PF19278"/>
    </source>
</evidence>
<feature type="domain" description="Acetophenone carboxylase-like C-terminal" evidence="5">
    <location>
        <begin position="559"/>
        <end position="728"/>
    </location>
</feature>
<dbReference type="AlphaFoldDB" id="A0A4P9XHQ6"/>
<evidence type="ECO:0000259" key="3">
    <source>
        <dbReference type="Pfam" id="PF02538"/>
    </source>
</evidence>
<protein>
    <submittedName>
        <fullName evidence="6">5-oxoprolinase-like protein</fullName>
    </submittedName>
</protein>
<dbReference type="GO" id="GO:0006749">
    <property type="term" value="P:glutathione metabolic process"/>
    <property type="evidence" value="ECO:0007669"/>
    <property type="project" value="TreeGrafter"/>
</dbReference>
<dbReference type="GO" id="GO:0017168">
    <property type="term" value="F:5-oxoprolinase (ATP-hydrolyzing) activity"/>
    <property type="evidence" value="ECO:0007669"/>
    <property type="project" value="TreeGrafter"/>
</dbReference>
<organism evidence="6 7">
    <name type="scientific">Thamnocephalis sphaerospora</name>
    <dbReference type="NCBI Taxonomy" id="78915"/>
    <lineage>
        <taxon>Eukaryota</taxon>
        <taxon>Fungi</taxon>
        <taxon>Fungi incertae sedis</taxon>
        <taxon>Zoopagomycota</taxon>
        <taxon>Zoopagomycotina</taxon>
        <taxon>Zoopagomycetes</taxon>
        <taxon>Zoopagales</taxon>
        <taxon>Sigmoideomycetaceae</taxon>
        <taxon>Thamnocephalis</taxon>
    </lineage>
</organism>
<evidence type="ECO:0000313" key="6">
    <source>
        <dbReference type="EMBL" id="RKP05235.1"/>
    </source>
</evidence>
<dbReference type="Pfam" id="PF01968">
    <property type="entry name" value="Hydantoinase_A"/>
    <property type="match status" value="1"/>
</dbReference>
<dbReference type="GO" id="GO:0005829">
    <property type="term" value="C:cytosol"/>
    <property type="evidence" value="ECO:0007669"/>
    <property type="project" value="TreeGrafter"/>
</dbReference>
<gene>
    <name evidence="6" type="ORF">THASP1DRAFT_32928</name>
</gene>
<proteinExistence type="inferred from homology"/>
<dbReference type="InterPro" id="IPR002821">
    <property type="entry name" value="Hydantoinase_A"/>
</dbReference>
<feature type="domain" description="Hydantoinase B/oxoprolinase" evidence="3">
    <location>
        <begin position="742"/>
        <end position="911"/>
    </location>
</feature>
<feature type="domain" description="Hydantoinase/oxoprolinase N-terminal" evidence="4">
    <location>
        <begin position="13"/>
        <end position="234"/>
    </location>
</feature>
<evidence type="ECO:0000256" key="1">
    <source>
        <dbReference type="ARBA" id="ARBA00010403"/>
    </source>
</evidence>
<dbReference type="EMBL" id="KZ993207">
    <property type="protein sequence ID" value="RKP05235.1"/>
    <property type="molecule type" value="Genomic_DNA"/>
</dbReference>
<dbReference type="PANTHER" id="PTHR11365">
    <property type="entry name" value="5-OXOPROLINASE RELATED"/>
    <property type="match status" value="1"/>
</dbReference>
<keyword evidence="7" id="KW-1185">Reference proteome</keyword>
<evidence type="ECO:0000259" key="4">
    <source>
        <dbReference type="Pfam" id="PF05378"/>
    </source>
</evidence>
<feature type="domain" description="Hydantoinase A/oxoprolinase" evidence="2">
    <location>
        <begin position="252"/>
        <end position="542"/>
    </location>
</feature>